<dbReference type="SUPFAM" id="SSF75304">
    <property type="entry name" value="Amidase signature (AS) enzymes"/>
    <property type="match status" value="1"/>
</dbReference>
<evidence type="ECO:0000313" key="1">
    <source>
        <dbReference type="EMBL" id="SEA71300.1"/>
    </source>
</evidence>
<reference evidence="1 2" key="1">
    <citation type="submission" date="2016-10" db="EMBL/GenBank/DDBJ databases">
        <authorList>
            <person name="de Groot N.N."/>
        </authorList>
    </citation>
    <scope>NUCLEOTIDE SEQUENCE [LARGE SCALE GENOMIC DNA]</scope>
    <source>
        <strain evidence="1 2">ATCC 29281</strain>
    </source>
</reference>
<keyword evidence="1" id="KW-0808">Transferase</keyword>
<dbReference type="EMBL" id="FNQS01000007">
    <property type="protein sequence ID" value="SEA71300.1"/>
    <property type="molecule type" value="Genomic_DNA"/>
</dbReference>
<accession>A0A1H4DFT5</accession>
<dbReference type="Gene3D" id="3.90.1300.10">
    <property type="entry name" value="Amidase signature (AS) domain"/>
    <property type="match status" value="1"/>
</dbReference>
<evidence type="ECO:0000313" key="2">
    <source>
        <dbReference type="Proteomes" id="UP000187280"/>
    </source>
</evidence>
<dbReference type="InterPro" id="IPR036928">
    <property type="entry name" value="AS_sf"/>
</dbReference>
<dbReference type="RefSeq" id="WP_074728750.1">
    <property type="nucleotide sequence ID" value="NZ_JBKGBB010000001.1"/>
</dbReference>
<organism evidence="1 2">
    <name type="scientific">Lonsdalea quercina</name>
    <dbReference type="NCBI Taxonomy" id="71657"/>
    <lineage>
        <taxon>Bacteria</taxon>
        <taxon>Pseudomonadati</taxon>
        <taxon>Pseudomonadota</taxon>
        <taxon>Gammaproteobacteria</taxon>
        <taxon>Enterobacterales</taxon>
        <taxon>Pectobacteriaceae</taxon>
        <taxon>Lonsdalea</taxon>
    </lineage>
</organism>
<name>A0A1H4DFT5_9GAMM</name>
<dbReference type="GO" id="GO:0016740">
    <property type="term" value="F:transferase activity"/>
    <property type="evidence" value="ECO:0007669"/>
    <property type="project" value="UniProtKB-KW"/>
</dbReference>
<dbReference type="STRING" id="71657.SAMN02982996_02284"/>
<keyword evidence="2" id="KW-1185">Reference proteome</keyword>
<sequence>MGALTLQRPPRTTRAYCRAFAAEEHDGVLLARRRVQWQQRVTAEIQGHDALLIATVLFIAPPIDQMEADGETDFRVDGIALRNPSVINFLDGCAGSLPCHQPGDASVGLMPVLLPMKDSALLGWTLSIERCLNGGLTASLE</sequence>
<dbReference type="AlphaFoldDB" id="A0A1H4DFT5"/>
<gene>
    <name evidence="1" type="ORF">SAMN02982996_02284</name>
</gene>
<proteinExistence type="predicted"/>
<dbReference type="Proteomes" id="UP000187280">
    <property type="component" value="Unassembled WGS sequence"/>
</dbReference>
<protein>
    <submittedName>
        <fullName evidence="1">Aspartyl-tRNA(Asn)/glutamyl-tRNA(Gln) amidotransferase subunit A</fullName>
    </submittedName>
</protein>